<name>A0ABR3BGH2_PHYBL</name>
<dbReference type="EMBL" id="JBCLYO010000001">
    <property type="protein sequence ID" value="KAL0097505.1"/>
    <property type="molecule type" value="Genomic_DNA"/>
</dbReference>
<sequence length="55" mass="7009">MRLKHQLKSLLNVFFLFYFWIAKPVFLLFYVKQRYKIISFYFYFIIIFHCISILF</sequence>
<protein>
    <submittedName>
        <fullName evidence="2">Uncharacterized protein</fullName>
    </submittedName>
</protein>
<keyword evidence="3" id="KW-1185">Reference proteome</keyword>
<feature type="transmembrane region" description="Helical" evidence="1">
    <location>
        <begin position="12"/>
        <end position="31"/>
    </location>
</feature>
<keyword evidence="1" id="KW-0812">Transmembrane</keyword>
<proteinExistence type="predicted"/>
<gene>
    <name evidence="2" type="ORF">J3Q64DRAFT_1713631</name>
</gene>
<organism evidence="2 3">
    <name type="scientific">Phycomyces blakesleeanus</name>
    <dbReference type="NCBI Taxonomy" id="4837"/>
    <lineage>
        <taxon>Eukaryota</taxon>
        <taxon>Fungi</taxon>
        <taxon>Fungi incertae sedis</taxon>
        <taxon>Mucoromycota</taxon>
        <taxon>Mucoromycotina</taxon>
        <taxon>Mucoromycetes</taxon>
        <taxon>Mucorales</taxon>
        <taxon>Phycomycetaceae</taxon>
        <taxon>Phycomyces</taxon>
    </lineage>
</organism>
<evidence type="ECO:0000313" key="3">
    <source>
        <dbReference type="Proteomes" id="UP001448207"/>
    </source>
</evidence>
<comment type="caution">
    <text evidence="2">The sequence shown here is derived from an EMBL/GenBank/DDBJ whole genome shotgun (WGS) entry which is preliminary data.</text>
</comment>
<dbReference type="Proteomes" id="UP001448207">
    <property type="component" value="Unassembled WGS sequence"/>
</dbReference>
<keyword evidence="1" id="KW-1133">Transmembrane helix</keyword>
<feature type="transmembrane region" description="Helical" evidence="1">
    <location>
        <begin position="37"/>
        <end position="54"/>
    </location>
</feature>
<reference evidence="2 3" key="1">
    <citation type="submission" date="2024-04" db="EMBL/GenBank/DDBJ databases">
        <title>Symmetric and asymmetric DNA N6-adenine methylation regulates different biological responses in Mucorales.</title>
        <authorList>
            <consortium name="Lawrence Berkeley National Laboratory"/>
            <person name="Lax C."/>
            <person name="Mondo S.J."/>
            <person name="Osorio-Concepcion M."/>
            <person name="Muszewska A."/>
            <person name="Corrochano-Luque M."/>
            <person name="Gutierrez G."/>
            <person name="Riley R."/>
            <person name="Lipzen A."/>
            <person name="Guo J."/>
            <person name="Hundley H."/>
            <person name="Amirebrahimi M."/>
            <person name="Ng V."/>
            <person name="Lorenzo-Gutierrez D."/>
            <person name="Binder U."/>
            <person name="Yang J."/>
            <person name="Song Y."/>
            <person name="Canovas D."/>
            <person name="Navarro E."/>
            <person name="Freitag M."/>
            <person name="Gabaldon T."/>
            <person name="Grigoriev I.V."/>
            <person name="Corrochano L.M."/>
            <person name="Nicolas F.E."/>
            <person name="Garre V."/>
        </authorList>
    </citation>
    <scope>NUCLEOTIDE SEQUENCE [LARGE SCALE GENOMIC DNA]</scope>
    <source>
        <strain evidence="2 3">L51</strain>
    </source>
</reference>
<evidence type="ECO:0000313" key="2">
    <source>
        <dbReference type="EMBL" id="KAL0097505.1"/>
    </source>
</evidence>
<accession>A0ABR3BGH2</accession>
<keyword evidence="1" id="KW-0472">Membrane</keyword>
<evidence type="ECO:0000256" key="1">
    <source>
        <dbReference type="SAM" id="Phobius"/>
    </source>
</evidence>